<keyword evidence="9 11" id="KW-0233">DNA recombination</keyword>
<dbReference type="HAMAP" id="MF_01807">
    <property type="entry name" value="Recomb_XerD"/>
    <property type="match status" value="1"/>
</dbReference>
<dbReference type="GO" id="GO:0005737">
    <property type="term" value="C:cytoplasm"/>
    <property type="evidence" value="ECO:0007669"/>
    <property type="project" value="UniProtKB-SubCell"/>
</dbReference>
<dbReference type="InterPro" id="IPR011010">
    <property type="entry name" value="DNA_brk_join_enz"/>
</dbReference>
<comment type="similarity">
    <text evidence="2 11">Belongs to the 'phage' integrase family. XerD subfamily.</text>
</comment>
<sequence length="299" mass="34367">MSRLEETLEAFLNFLFWEKRAAENTVLAYRQDIASFIRFLENQGIEDLQSVSLGVLEAFVAQESQSGLEATSLARRISALRTFFRFLVRERIVKENVAQLLDTPRIRRHLPEVLTLEEVEALIAACDLTKPSGIRDRAILELMYSSGLRVSEVVLLEFQHVDLEEGMLRLWGKGFKERIVPFGEKAKEALLAYLHGPRRLLLKGRKSRYIFVSGPSGRPLSRQSVWNMVKRCALRAGITKRITPHTLRHTFATHLLEGGAELRVVQEFLGHSDIATTQIYTHVDRRFLCESYKRSFPRK</sequence>
<dbReference type="SUPFAM" id="SSF47823">
    <property type="entry name" value="lambda integrase-like, N-terminal domain"/>
    <property type="match status" value="1"/>
</dbReference>
<evidence type="ECO:0000256" key="7">
    <source>
        <dbReference type="ARBA" id="ARBA00022908"/>
    </source>
</evidence>
<dbReference type="HAMAP" id="MF_01808">
    <property type="entry name" value="Recomb_XerC_XerD"/>
    <property type="match status" value="1"/>
</dbReference>
<feature type="domain" description="Core-binding (CB)" evidence="13">
    <location>
        <begin position="2"/>
        <end position="88"/>
    </location>
</feature>
<comment type="subunit">
    <text evidence="11">Forms a cyclic heterotetrameric complex composed of two molecules of XerC and two molecules of XerD.</text>
</comment>
<gene>
    <name evidence="11 14" type="primary">xerD</name>
    <name evidence="14" type="ORF">ENU96_08685</name>
</gene>
<dbReference type="NCBIfam" id="NF040815">
    <property type="entry name" value="recomb_XerA_Arch"/>
    <property type="match status" value="1"/>
</dbReference>
<dbReference type="SUPFAM" id="SSF56349">
    <property type="entry name" value="DNA breaking-rejoining enzymes"/>
    <property type="match status" value="1"/>
</dbReference>
<dbReference type="Pfam" id="PF00589">
    <property type="entry name" value="Phage_integrase"/>
    <property type="match status" value="1"/>
</dbReference>
<comment type="caution">
    <text evidence="14">The sequence shown here is derived from an EMBL/GenBank/DDBJ whole genome shotgun (WGS) entry which is preliminary data.</text>
</comment>
<dbReference type="PANTHER" id="PTHR30349:SF81">
    <property type="entry name" value="TYROSINE RECOMBINASE XERC"/>
    <property type="match status" value="1"/>
</dbReference>
<evidence type="ECO:0000259" key="13">
    <source>
        <dbReference type="PROSITE" id="PS51900"/>
    </source>
</evidence>
<comment type="subcellular location">
    <subcellularLocation>
        <location evidence="1 11">Cytoplasm</location>
    </subcellularLocation>
</comment>
<dbReference type="InterPro" id="IPR010998">
    <property type="entry name" value="Integrase_recombinase_N"/>
</dbReference>
<evidence type="ECO:0000256" key="5">
    <source>
        <dbReference type="ARBA" id="ARBA00022618"/>
    </source>
</evidence>
<dbReference type="NCBIfam" id="TIGR02225">
    <property type="entry name" value="recomb_XerD"/>
    <property type="match status" value="1"/>
</dbReference>
<dbReference type="PANTHER" id="PTHR30349">
    <property type="entry name" value="PHAGE INTEGRASE-RELATED"/>
    <property type="match status" value="1"/>
</dbReference>
<dbReference type="GO" id="GO:0051301">
    <property type="term" value="P:cell division"/>
    <property type="evidence" value="ECO:0007669"/>
    <property type="project" value="UniProtKB-KW"/>
</dbReference>
<feature type="domain" description="Tyr recombinase" evidence="12">
    <location>
        <begin position="109"/>
        <end position="293"/>
    </location>
</feature>
<evidence type="ECO:0000313" key="14">
    <source>
        <dbReference type="EMBL" id="HGI75734.1"/>
    </source>
</evidence>
<evidence type="ECO:0000256" key="6">
    <source>
        <dbReference type="ARBA" id="ARBA00022829"/>
    </source>
</evidence>
<dbReference type="PROSITE" id="PS51900">
    <property type="entry name" value="CB"/>
    <property type="match status" value="1"/>
</dbReference>
<evidence type="ECO:0000256" key="9">
    <source>
        <dbReference type="ARBA" id="ARBA00023172"/>
    </source>
</evidence>
<dbReference type="InterPro" id="IPR023009">
    <property type="entry name" value="Tyrosine_recombinase_XerC/XerD"/>
</dbReference>
<name>A0A7V3YN52_9BACT</name>
<keyword evidence="8 11" id="KW-0238">DNA-binding</keyword>
<proteinExistence type="inferred from homology"/>
<dbReference type="GO" id="GO:0007059">
    <property type="term" value="P:chromosome segregation"/>
    <property type="evidence" value="ECO:0007669"/>
    <property type="project" value="UniProtKB-UniRule"/>
</dbReference>
<dbReference type="Gene3D" id="1.10.150.130">
    <property type="match status" value="1"/>
</dbReference>
<evidence type="ECO:0000256" key="3">
    <source>
        <dbReference type="ARBA" id="ARBA00015810"/>
    </source>
</evidence>
<keyword evidence="6 11" id="KW-0159">Chromosome partition</keyword>
<keyword evidence="10 11" id="KW-0131">Cell cycle</keyword>
<dbReference type="Gene3D" id="1.10.443.10">
    <property type="entry name" value="Intergrase catalytic core"/>
    <property type="match status" value="1"/>
</dbReference>
<dbReference type="GO" id="GO:0009037">
    <property type="term" value="F:tyrosine-based site-specific recombinase activity"/>
    <property type="evidence" value="ECO:0007669"/>
    <property type="project" value="UniProtKB-UniRule"/>
</dbReference>
<dbReference type="CDD" id="cd00798">
    <property type="entry name" value="INT_XerDC_C"/>
    <property type="match status" value="1"/>
</dbReference>
<keyword evidence="4 11" id="KW-0963">Cytoplasm</keyword>
<dbReference type="EMBL" id="DTEN01000348">
    <property type="protein sequence ID" value="HGI75734.1"/>
    <property type="molecule type" value="Genomic_DNA"/>
</dbReference>
<protein>
    <recommendedName>
        <fullName evidence="3 11">Tyrosine recombinase XerD</fullName>
    </recommendedName>
</protein>
<feature type="active site" description="O-(3'-phospho-DNA)-tyrosine intermediate" evidence="11">
    <location>
        <position position="280"/>
    </location>
</feature>
<dbReference type="AlphaFoldDB" id="A0A7V3YN52"/>
<dbReference type="InterPro" id="IPR004107">
    <property type="entry name" value="Integrase_SAM-like_N"/>
</dbReference>
<dbReference type="NCBIfam" id="NF001399">
    <property type="entry name" value="PRK00283.1"/>
    <property type="match status" value="1"/>
</dbReference>
<evidence type="ECO:0000256" key="2">
    <source>
        <dbReference type="ARBA" id="ARBA00010450"/>
    </source>
</evidence>
<dbReference type="GO" id="GO:0003677">
    <property type="term" value="F:DNA binding"/>
    <property type="evidence" value="ECO:0007669"/>
    <property type="project" value="UniProtKB-UniRule"/>
</dbReference>
<evidence type="ECO:0000256" key="11">
    <source>
        <dbReference type="HAMAP-Rule" id="MF_01807"/>
    </source>
</evidence>
<dbReference type="GO" id="GO:0006313">
    <property type="term" value="P:DNA transposition"/>
    <property type="evidence" value="ECO:0007669"/>
    <property type="project" value="UniProtKB-UniRule"/>
</dbReference>
<feature type="active site" evidence="11">
    <location>
        <position position="271"/>
    </location>
</feature>
<dbReference type="InterPro" id="IPR044068">
    <property type="entry name" value="CB"/>
</dbReference>
<keyword evidence="7 11" id="KW-0229">DNA integration</keyword>
<feature type="active site" evidence="11">
    <location>
        <position position="245"/>
    </location>
</feature>
<evidence type="ECO:0000259" key="12">
    <source>
        <dbReference type="PROSITE" id="PS51898"/>
    </source>
</evidence>
<reference evidence="14" key="1">
    <citation type="journal article" date="2020" name="mSystems">
        <title>Genome- and Community-Level Interaction Insights into Carbon Utilization and Element Cycling Functions of Hydrothermarchaeota in Hydrothermal Sediment.</title>
        <authorList>
            <person name="Zhou Z."/>
            <person name="Liu Y."/>
            <person name="Xu W."/>
            <person name="Pan J."/>
            <person name="Luo Z.H."/>
            <person name="Li M."/>
        </authorList>
    </citation>
    <scope>NUCLEOTIDE SEQUENCE [LARGE SCALE GENOMIC DNA]</scope>
    <source>
        <strain evidence="14">SpSt-716</strain>
    </source>
</reference>
<dbReference type="InterPro" id="IPR050090">
    <property type="entry name" value="Tyrosine_recombinase_XerCD"/>
</dbReference>
<feature type="active site" evidence="11">
    <location>
        <position position="149"/>
    </location>
</feature>
<comment type="function">
    <text evidence="11">Site-specific tyrosine recombinase, which acts by catalyzing the cutting and rejoining of the recombining DNA molecules. The XerC-XerD complex is essential to convert dimers of the bacterial chromosome into monomers to permit their segregation at cell division. It also contributes to the segregational stability of plasmids.</text>
</comment>
<accession>A0A7V3YN52</accession>
<evidence type="ECO:0000256" key="8">
    <source>
        <dbReference type="ARBA" id="ARBA00023125"/>
    </source>
</evidence>
<dbReference type="InterPro" id="IPR013762">
    <property type="entry name" value="Integrase-like_cat_sf"/>
</dbReference>
<keyword evidence="5 11" id="KW-0132">Cell division</keyword>
<feature type="active site" evidence="11">
    <location>
        <position position="248"/>
    </location>
</feature>
<evidence type="ECO:0000256" key="10">
    <source>
        <dbReference type="ARBA" id="ARBA00023306"/>
    </source>
</evidence>
<evidence type="ECO:0000256" key="1">
    <source>
        <dbReference type="ARBA" id="ARBA00004496"/>
    </source>
</evidence>
<evidence type="ECO:0000256" key="4">
    <source>
        <dbReference type="ARBA" id="ARBA00022490"/>
    </source>
</evidence>
<dbReference type="InterPro" id="IPR002104">
    <property type="entry name" value="Integrase_catalytic"/>
</dbReference>
<organism evidence="14">
    <name type="scientific">Candidatus Caldatribacterium californiense</name>
    <dbReference type="NCBI Taxonomy" id="1454726"/>
    <lineage>
        <taxon>Bacteria</taxon>
        <taxon>Pseudomonadati</taxon>
        <taxon>Atribacterota</taxon>
        <taxon>Atribacteria</taxon>
        <taxon>Atribacterales</taxon>
        <taxon>Candidatus Caldatribacteriaceae</taxon>
        <taxon>Candidatus Caldatribacterium</taxon>
    </lineage>
</organism>
<feature type="active site" evidence="11">
    <location>
        <position position="173"/>
    </location>
</feature>
<dbReference type="InterPro" id="IPR011932">
    <property type="entry name" value="Recomb_XerD"/>
</dbReference>
<dbReference type="Pfam" id="PF02899">
    <property type="entry name" value="Phage_int_SAM_1"/>
    <property type="match status" value="1"/>
</dbReference>
<dbReference type="PROSITE" id="PS51898">
    <property type="entry name" value="TYR_RECOMBINASE"/>
    <property type="match status" value="1"/>
</dbReference>